<evidence type="ECO:0000259" key="1">
    <source>
        <dbReference type="SMART" id="SM01058"/>
    </source>
</evidence>
<dbReference type="InterPro" id="IPR036101">
    <property type="entry name" value="CarD-like/TRCF_RID_sf"/>
</dbReference>
<dbReference type="PANTHER" id="PTHR38447">
    <property type="entry name" value="TRANSCRIPTION FACTOR YDEB-RELATED"/>
    <property type="match status" value="1"/>
</dbReference>
<accession>A0A1B7XJI2</accession>
<dbReference type="EMBL" id="JXMS01000004">
    <property type="protein sequence ID" value="OBQ55654.1"/>
    <property type="molecule type" value="Genomic_DNA"/>
</dbReference>
<dbReference type="RefSeq" id="WP_066852505.1">
    <property type="nucleotide sequence ID" value="NZ_JXMS01000004.1"/>
</dbReference>
<dbReference type="InterPro" id="IPR048792">
    <property type="entry name" value="CarD_C"/>
</dbReference>
<dbReference type="STRING" id="1560234.SP90_03195"/>
<dbReference type="InterPro" id="IPR042215">
    <property type="entry name" value="CarD-like_C"/>
</dbReference>
<feature type="domain" description="CarD-like/TRCF RNAP-interacting" evidence="1">
    <location>
        <begin position="1"/>
        <end position="113"/>
    </location>
</feature>
<dbReference type="InterPro" id="IPR003711">
    <property type="entry name" value="CarD-like/TRCF_RID"/>
</dbReference>
<comment type="caution">
    <text evidence="2">The sequence shown here is derived from an EMBL/GenBank/DDBJ whole genome shotgun (WGS) entry which is preliminary data.</text>
</comment>
<dbReference type="PATRIC" id="fig|1560234.3.peg.2505"/>
<keyword evidence="3" id="KW-1185">Reference proteome</keyword>
<dbReference type="Gene3D" id="1.20.58.1290">
    <property type="entry name" value="CarD-like, C-terminal domain"/>
    <property type="match status" value="1"/>
</dbReference>
<dbReference type="Gene3D" id="2.40.10.170">
    <property type="match status" value="1"/>
</dbReference>
<organism evidence="2 3">
    <name type="scientific">Halodesulfovibrio spirochaetisodalis</name>
    <dbReference type="NCBI Taxonomy" id="1560234"/>
    <lineage>
        <taxon>Bacteria</taxon>
        <taxon>Pseudomonadati</taxon>
        <taxon>Thermodesulfobacteriota</taxon>
        <taxon>Desulfovibrionia</taxon>
        <taxon>Desulfovibrionales</taxon>
        <taxon>Desulfovibrionaceae</taxon>
        <taxon>Halodesulfovibrio</taxon>
    </lineage>
</organism>
<reference evidence="2 3" key="1">
    <citation type="submission" date="2015-01" db="EMBL/GenBank/DDBJ databases">
        <title>Desulfovibrio sp. JC271 draft genome sequence.</title>
        <authorList>
            <person name="Shivani Y."/>
            <person name="Subhash Y."/>
            <person name="Sasikala C."/>
            <person name="Ramana C.V."/>
        </authorList>
    </citation>
    <scope>NUCLEOTIDE SEQUENCE [LARGE SCALE GENOMIC DNA]</scope>
    <source>
        <strain evidence="2 3">JC271</strain>
    </source>
</reference>
<protein>
    <submittedName>
        <fullName evidence="2">CarD family transcriptional regulator</fullName>
    </submittedName>
</protein>
<dbReference type="Proteomes" id="UP000091979">
    <property type="component" value="Unassembled WGS sequence"/>
</dbReference>
<dbReference type="GO" id="GO:0009303">
    <property type="term" value="P:rRNA transcription"/>
    <property type="evidence" value="ECO:0007669"/>
    <property type="project" value="TreeGrafter"/>
</dbReference>
<dbReference type="Pfam" id="PF21095">
    <property type="entry name" value="CarD_C"/>
    <property type="match status" value="1"/>
</dbReference>
<proteinExistence type="predicted"/>
<evidence type="ECO:0000313" key="3">
    <source>
        <dbReference type="Proteomes" id="UP000091979"/>
    </source>
</evidence>
<gene>
    <name evidence="2" type="ORF">SP90_03195</name>
</gene>
<dbReference type="Pfam" id="PF02559">
    <property type="entry name" value="CarD_TRCF_RID"/>
    <property type="match status" value="1"/>
</dbReference>
<dbReference type="SMART" id="SM01058">
    <property type="entry name" value="CarD_TRCF"/>
    <property type="match status" value="1"/>
</dbReference>
<evidence type="ECO:0000313" key="2">
    <source>
        <dbReference type="EMBL" id="OBQ55654.1"/>
    </source>
</evidence>
<dbReference type="SUPFAM" id="SSF141259">
    <property type="entry name" value="CarD-like"/>
    <property type="match status" value="1"/>
</dbReference>
<dbReference type="AlphaFoldDB" id="A0A1B7XJI2"/>
<dbReference type="InterPro" id="IPR052531">
    <property type="entry name" value="CarD-like_regulator"/>
</dbReference>
<dbReference type="PANTHER" id="PTHR38447:SF1">
    <property type="entry name" value="RNA POLYMERASE-BINDING TRANSCRIPTION FACTOR CARD"/>
    <property type="match status" value="1"/>
</dbReference>
<name>A0A1B7XJI2_9BACT</name>
<sequence length="169" mass="18941">MFAQDQLVVYPAQGVGKVERIETQTVGGTEAEFYFIRILSNNVTLMVPVITASKVLRPLCTKEEGEALLSSLDDRSGFTGYTGQNWNRRYREYSDKLKSGALEDVAYVLKELLLIGKDKELSFGERRLLEQAMGLITLEIAHATDTTQEAVQTQIEEMFADVIAAQEKK</sequence>
<dbReference type="OrthoDB" id="9786074at2"/>